<keyword evidence="3" id="KW-1185">Reference proteome</keyword>
<feature type="region of interest" description="Disordered" evidence="1">
    <location>
        <begin position="1"/>
        <end position="25"/>
    </location>
</feature>
<dbReference type="EMBL" id="MU001638">
    <property type="protein sequence ID" value="KAF2481214.1"/>
    <property type="molecule type" value="Genomic_DNA"/>
</dbReference>
<organism evidence="2 3">
    <name type="scientific">Neohortaea acidophila</name>
    <dbReference type="NCBI Taxonomy" id="245834"/>
    <lineage>
        <taxon>Eukaryota</taxon>
        <taxon>Fungi</taxon>
        <taxon>Dikarya</taxon>
        <taxon>Ascomycota</taxon>
        <taxon>Pezizomycotina</taxon>
        <taxon>Dothideomycetes</taxon>
        <taxon>Dothideomycetidae</taxon>
        <taxon>Mycosphaerellales</taxon>
        <taxon>Teratosphaeriaceae</taxon>
        <taxon>Neohortaea</taxon>
    </lineage>
</organism>
<protein>
    <submittedName>
        <fullName evidence="2">Uncharacterized protein</fullName>
    </submittedName>
</protein>
<accession>A0A6A6PNJ7</accession>
<feature type="compositionally biased region" description="Low complexity" evidence="1">
    <location>
        <begin position="1"/>
        <end position="23"/>
    </location>
</feature>
<name>A0A6A6PNJ7_9PEZI</name>
<sequence length="207" mass="22296">MAAAPSSEPSSAPSSAPASASSSGPCGSELMDILCDFISEESDMPNLQERFNLLKPTIDAINNDEDPILRPVLDFFDALFFSDRMAECNAVAVFAEMPPLRMGWSQHYPTGYLISINYLHGATTSRDGEPMSRADAVLGTLLHECIHVYNMGMPCDDPDQPCDLPSLGMHAAFAPTGHGPYFDKVARALEAAAARLGLPLTLNVIDY</sequence>
<dbReference type="AlphaFoldDB" id="A0A6A6PNJ7"/>
<proteinExistence type="predicted"/>
<reference evidence="2" key="1">
    <citation type="journal article" date="2020" name="Stud. Mycol.">
        <title>101 Dothideomycetes genomes: a test case for predicting lifestyles and emergence of pathogens.</title>
        <authorList>
            <person name="Haridas S."/>
            <person name="Albert R."/>
            <person name="Binder M."/>
            <person name="Bloem J."/>
            <person name="Labutti K."/>
            <person name="Salamov A."/>
            <person name="Andreopoulos B."/>
            <person name="Baker S."/>
            <person name="Barry K."/>
            <person name="Bills G."/>
            <person name="Bluhm B."/>
            <person name="Cannon C."/>
            <person name="Castanera R."/>
            <person name="Culley D."/>
            <person name="Daum C."/>
            <person name="Ezra D."/>
            <person name="Gonzalez J."/>
            <person name="Henrissat B."/>
            <person name="Kuo A."/>
            <person name="Liang C."/>
            <person name="Lipzen A."/>
            <person name="Lutzoni F."/>
            <person name="Magnuson J."/>
            <person name="Mondo S."/>
            <person name="Nolan M."/>
            <person name="Ohm R."/>
            <person name="Pangilinan J."/>
            <person name="Park H.-J."/>
            <person name="Ramirez L."/>
            <person name="Alfaro M."/>
            <person name="Sun H."/>
            <person name="Tritt A."/>
            <person name="Yoshinaga Y."/>
            <person name="Zwiers L.-H."/>
            <person name="Turgeon B."/>
            <person name="Goodwin S."/>
            <person name="Spatafora J."/>
            <person name="Crous P."/>
            <person name="Grigoriev I."/>
        </authorList>
    </citation>
    <scope>NUCLEOTIDE SEQUENCE</scope>
    <source>
        <strain evidence="2">CBS 113389</strain>
    </source>
</reference>
<evidence type="ECO:0000313" key="3">
    <source>
        <dbReference type="Proteomes" id="UP000799767"/>
    </source>
</evidence>
<dbReference type="RefSeq" id="XP_033587784.1">
    <property type="nucleotide sequence ID" value="XM_033734146.1"/>
</dbReference>
<gene>
    <name evidence="2" type="ORF">BDY17DRAFT_300895</name>
</gene>
<evidence type="ECO:0000256" key="1">
    <source>
        <dbReference type="SAM" id="MobiDB-lite"/>
    </source>
</evidence>
<evidence type="ECO:0000313" key="2">
    <source>
        <dbReference type="EMBL" id="KAF2481214.1"/>
    </source>
</evidence>
<dbReference type="Proteomes" id="UP000799767">
    <property type="component" value="Unassembled WGS sequence"/>
</dbReference>
<dbReference type="GeneID" id="54475148"/>